<dbReference type="Gene3D" id="3.40.50.300">
    <property type="entry name" value="P-loop containing nucleotide triphosphate hydrolases"/>
    <property type="match status" value="1"/>
</dbReference>
<organism evidence="1 2">
    <name type="scientific">Cyclocybe aegerita</name>
    <name type="common">Black poplar mushroom</name>
    <name type="synonym">Agrocybe aegerita</name>
    <dbReference type="NCBI Taxonomy" id="1973307"/>
    <lineage>
        <taxon>Eukaryota</taxon>
        <taxon>Fungi</taxon>
        <taxon>Dikarya</taxon>
        <taxon>Basidiomycota</taxon>
        <taxon>Agaricomycotina</taxon>
        <taxon>Agaricomycetes</taxon>
        <taxon>Agaricomycetidae</taxon>
        <taxon>Agaricales</taxon>
        <taxon>Agaricineae</taxon>
        <taxon>Bolbitiaceae</taxon>
        <taxon>Cyclocybe</taxon>
    </lineage>
</organism>
<dbReference type="InterPro" id="IPR027417">
    <property type="entry name" value="P-loop_NTPase"/>
</dbReference>
<evidence type="ECO:0000313" key="2">
    <source>
        <dbReference type="Proteomes" id="UP000467700"/>
    </source>
</evidence>
<evidence type="ECO:0000313" key="1">
    <source>
        <dbReference type="EMBL" id="CAA7267258.1"/>
    </source>
</evidence>
<dbReference type="OrthoDB" id="3262196at2759"/>
<name>A0A8S0W8Z5_CYCAE</name>
<reference evidence="1 2" key="1">
    <citation type="submission" date="2020-01" db="EMBL/GenBank/DDBJ databases">
        <authorList>
            <person name="Gupta K D."/>
        </authorList>
    </citation>
    <scope>NUCLEOTIDE SEQUENCE [LARGE SCALE GENOMIC DNA]</scope>
</reference>
<proteinExistence type="predicted"/>
<protein>
    <recommendedName>
        <fullName evidence="3">NACHT domain-containing protein</fullName>
    </recommendedName>
</protein>
<comment type="caution">
    <text evidence="1">The sequence shown here is derived from an EMBL/GenBank/DDBJ whole genome shotgun (WGS) entry which is preliminary data.</text>
</comment>
<evidence type="ECO:0008006" key="3">
    <source>
        <dbReference type="Google" id="ProtNLM"/>
    </source>
</evidence>
<dbReference type="EMBL" id="CACVBS010000058">
    <property type="protein sequence ID" value="CAA7267258.1"/>
    <property type="molecule type" value="Genomic_DNA"/>
</dbReference>
<accession>A0A8S0W8Z5</accession>
<dbReference type="Proteomes" id="UP000467700">
    <property type="component" value="Unassembled WGS sequence"/>
</dbReference>
<dbReference type="AlphaFoldDB" id="A0A8S0W8Z5"/>
<sequence>MTIRIDQNPTLFALQMARQMEEILLKPLNSFPHVVFYHCKCIFQRQQPRLILIDGLDECFDNDVQEEVIRVMAELVYKSRLPNPTLRQVLPLVRRKDISADPGAAQDIRDFLDAEFAEIRRIHSHTSLDSWPSREDIEKLVQKSSGQFIYASAAMNYIKTWEHRPDERLQVILGLSPQHTNERPFAELDKLYHHILISSPRFSATMRIVSILAIPRKVQKGFENYATPAMLERLLSLGNGDVQRDLSAVRSIFSVHGRNDPIVMFHASLPDFLCDPLRSKECFVDPKAALRSLAEGYLNCMSRLKTGTINEESHIRSVMESLVLPSVWCCKRAGLGEQWLTVTADLNFNDSICSIYLSILERSPWTAHSLERGVEKLVAHLREMDPKAGDKLHSQFSGIINEYWSLASLRNYPIWTRMPGSDFSTDDIMILVMGISGSGKSPFLNNALYQPIFPVHHGSSPSHNIQHAQIDLPLGGSTPQRVWWKDHRLIRPNIQIYLEQETKCWPGHQKKPISMGILLMHPIHTSDTTDNRHALSIEMILNANGQSELLAQWLVVTTMWDAAPSLEFAQSQQEQLVRFCNRRTPPVEVVGHNDSHGSAWRGLNMLLDRIKPSNQEAH</sequence>
<keyword evidence="2" id="KW-1185">Reference proteome</keyword>
<gene>
    <name evidence="1" type="ORF">AAE3_LOCUS9428</name>
</gene>